<evidence type="ECO:0000313" key="3">
    <source>
        <dbReference type="Proteomes" id="UP000447833"/>
    </source>
</evidence>
<dbReference type="Gene3D" id="3.40.630.30">
    <property type="match status" value="1"/>
</dbReference>
<evidence type="ECO:0000313" key="2">
    <source>
        <dbReference type="EMBL" id="MYL65551.1"/>
    </source>
</evidence>
<dbReference type="InterPro" id="IPR000182">
    <property type="entry name" value="GNAT_dom"/>
</dbReference>
<dbReference type="GO" id="GO:0005737">
    <property type="term" value="C:cytoplasm"/>
    <property type="evidence" value="ECO:0007669"/>
    <property type="project" value="TreeGrafter"/>
</dbReference>
<dbReference type="Proteomes" id="UP000447833">
    <property type="component" value="Unassembled WGS sequence"/>
</dbReference>
<dbReference type="AlphaFoldDB" id="A0A845F444"/>
<dbReference type="SUPFAM" id="SSF55729">
    <property type="entry name" value="Acyl-CoA N-acyltransferases (Nat)"/>
    <property type="match status" value="1"/>
</dbReference>
<keyword evidence="2" id="KW-0808">Transferase</keyword>
<dbReference type="GO" id="GO:0008999">
    <property type="term" value="F:protein-N-terminal-alanine acetyltransferase activity"/>
    <property type="evidence" value="ECO:0007669"/>
    <property type="project" value="TreeGrafter"/>
</dbReference>
<proteinExistence type="predicted"/>
<sequence length="187" mass="21589">MGVSEVEKFPELSTKRLRLRELRESDAPVLLSIFSNPHTMRYYGSEKMTGIEEIEGMLMSFKQGFEKKQAIRFGIELKETGELIGTCGFHNWAKRVNRIEMGYELNQEKEGKGYMSEALSAMIPFAFQQLNIHRIGALIHPNNDSSRKLVQNLGFREEGVLRDYVYAGGVYMDLIMYSILTKEWYKA</sequence>
<dbReference type="InterPro" id="IPR051531">
    <property type="entry name" value="N-acetyltransferase"/>
</dbReference>
<dbReference type="Pfam" id="PF13302">
    <property type="entry name" value="Acetyltransf_3"/>
    <property type="match status" value="1"/>
</dbReference>
<organism evidence="2 3">
    <name type="scientific">Guptibacillus hwajinpoensis</name>
    <dbReference type="NCBI Taxonomy" id="208199"/>
    <lineage>
        <taxon>Bacteria</taxon>
        <taxon>Bacillati</taxon>
        <taxon>Bacillota</taxon>
        <taxon>Bacilli</taxon>
        <taxon>Bacillales</taxon>
        <taxon>Guptibacillaceae</taxon>
        <taxon>Guptibacillus</taxon>
    </lineage>
</organism>
<evidence type="ECO:0000259" key="1">
    <source>
        <dbReference type="PROSITE" id="PS51186"/>
    </source>
</evidence>
<feature type="domain" description="N-acetyltransferase" evidence="1">
    <location>
        <begin position="17"/>
        <end position="177"/>
    </location>
</feature>
<comment type="caution">
    <text evidence="2">The sequence shown here is derived from an EMBL/GenBank/DDBJ whole genome shotgun (WGS) entry which is preliminary data.</text>
</comment>
<protein>
    <submittedName>
        <fullName evidence="2">GNAT family N-acetyltransferase</fullName>
    </submittedName>
</protein>
<dbReference type="PANTHER" id="PTHR43792">
    <property type="entry name" value="GNAT FAMILY, PUTATIVE (AFU_ORTHOLOGUE AFUA_3G00765)-RELATED-RELATED"/>
    <property type="match status" value="1"/>
</dbReference>
<reference evidence="2 3" key="1">
    <citation type="submission" date="2019-11" db="EMBL/GenBank/DDBJ databases">
        <title>Genome sequences of 17 halophilic strains isolated from different environments.</title>
        <authorList>
            <person name="Furrow R.E."/>
        </authorList>
    </citation>
    <scope>NUCLEOTIDE SEQUENCE [LARGE SCALE GENOMIC DNA]</scope>
    <source>
        <strain evidence="2 3">22506_14_FS</strain>
    </source>
</reference>
<dbReference type="EMBL" id="WMEY01000008">
    <property type="protein sequence ID" value="MYL65551.1"/>
    <property type="molecule type" value="Genomic_DNA"/>
</dbReference>
<name>A0A845F444_9BACL</name>
<dbReference type="PROSITE" id="PS51186">
    <property type="entry name" value="GNAT"/>
    <property type="match status" value="1"/>
</dbReference>
<dbReference type="InterPro" id="IPR016181">
    <property type="entry name" value="Acyl_CoA_acyltransferase"/>
</dbReference>
<gene>
    <name evidence="2" type="ORF">GLW07_19515</name>
</gene>
<accession>A0A845F444</accession>
<dbReference type="PANTHER" id="PTHR43792:SF9">
    <property type="entry name" value="RIBOSOMAL-PROTEIN-ALANINE ACETYLTRANSFERASE"/>
    <property type="match status" value="1"/>
</dbReference>